<evidence type="ECO:0000313" key="10">
    <source>
        <dbReference type="Proteomes" id="UP000002279"/>
    </source>
</evidence>
<keyword evidence="3" id="KW-0677">Repeat</keyword>
<protein>
    <submittedName>
        <fullName evidence="9">Zinc finger protein 385C</fullName>
    </submittedName>
</protein>
<evidence type="ECO:0000256" key="2">
    <source>
        <dbReference type="ARBA" id="ARBA00022723"/>
    </source>
</evidence>
<evidence type="ECO:0000256" key="6">
    <source>
        <dbReference type="ARBA" id="ARBA00023242"/>
    </source>
</evidence>
<dbReference type="GO" id="GO:0005634">
    <property type="term" value="C:nucleus"/>
    <property type="evidence" value="ECO:0000318"/>
    <property type="project" value="GO_Central"/>
</dbReference>
<dbReference type="InterPro" id="IPR036236">
    <property type="entry name" value="Znf_C2H2_sf"/>
</dbReference>
<evidence type="ECO:0000259" key="8">
    <source>
        <dbReference type="PROSITE" id="PS00028"/>
    </source>
</evidence>
<keyword evidence="2" id="KW-0479">Metal-binding</keyword>
<accession>F7DVD3</accession>
<keyword evidence="4" id="KW-0863">Zinc-finger</keyword>
<keyword evidence="5" id="KW-0862">Zinc</keyword>
<dbReference type="STRING" id="9258.ENSOANP00000007450"/>
<organism evidence="9 10">
    <name type="scientific">Ornithorhynchus anatinus</name>
    <name type="common">Duckbill platypus</name>
    <dbReference type="NCBI Taxonomy" id="9258"/>
    <lineage>
        <taxon>Eukaryota</taxon>
        <taxon>Metazoa</taxon>
        <taxon>Chordata</taxon>
        <taxon>Craniata</taxon>
        <taxon>Vertebrata</taxon>
        <taxon>Euteleostomi</taxon>
        <taxon>Mammalia</taxon>
        <taxon>Monotremata</taxon>
        <taxon>Ornithorhynchidae</taxon>
        <taxon>Ornithorhynchus</taxon>
    </lineage>
</organism>
<evidence type="ECO:0000256" key="1">
    <source>
        <dbReference type="ARBA" id="ARBA00004123"/>
    </source>
</evidence>
<reference evidence="9 10" key="1">
    <citation type="journal article" date="2008" name="Nature">
        <title>Genome analysis of the platypus reveals unique signatures of evolution.</title>
        <authorList>
            <person name="Warren W.C."/>
            <person name="Hillier L.W."/>
            <person name="Marshall Graves J.A."/>
            <person name="Birney E."/>
            <person name="Ponting C.P."/>
            <person name="Grutzner F."/>
            <person name="Belov K."/>
            <person name="Miller W."/>
            <person name="Clarke L."/>
            <person name="Chinwalla A.T."/>
            <person name="Yang S.P."/>
            <person name="Heger A."/>
            <person name="Locke D.P."/>
            <person name="Miethke P."/>
            <person name="Waters P.D."/>
            <person name="Veyrunes F."/>
            <person name="Fulton L."/>
            <person name="Fulton B."/>
            <person name="Graves T."/>
            <person name="Wallis J."/>
            <person name="Puente X.S."/>
            <person name="Lopez-Otin C."/>
            <person name="Ordonez G.R."/>
            <person name="Eichler E.E."/>
            <person name="Chen L."/>
            <person name="Cheng Z."/>
            <person name="Deakin J.E."/>
            <person name="Alsop A."/>
            <person name="Thompson K."/>
            <person name="Kirby P."/>
            <person name="Papenfuss A.T."/>
            <person name="Wakefield M.J."/>
            <person name="Olender T."/>
            <person name="Lancet D."/>
            <person name="Huttley G.A."/>
            <person name="Smit A.F."/>
            <person name="Pask A."/>
            <person name="Temple-Smith P."/>
            <person name="Batzer M.A."/>
            <person name="Walker J.A."/>
            <person name="Konkel M.K."/>
            <person name="Harris R.S."/>
            <person name="Whittington C.M."/>
            <person name="Wong E.S."/>
            <person name="Gemmell N.J."/>
            <person name="Buschiazzo E."/>
            <person name="Vargas Jentzsch I.M."/>
            <person name="Merkel A."/>
            <person name="Schmitz J."/>
            <person name="Zemann A."/>
            <person name="Churakov G."/>
            <person name="Kriegs J.O."/>
            <person name="Brosius J."/>
            <person name="Murchison E.P."/>
            <person name="Sachidanandam R."/>
            <person name="Smith C."/>
            <person name="Hannon G.J."/>
            <person name="Tsend-Ayush E."/>
            <person name="McMillan D."/>
            <person name="Attenborough R."/>
            <person name="Rens W."/>
            <person name="Ferguson-Smith M."/>
            <person name="Lefevre C.M."/>
            <person name="Sharp J.A."/>
            <person name="Nicholas K.R."/>
            <person name="Ray D.A."/>
            <person name="Kube M."/>
            <person name="Reinhardt R."/>
            <person name="Pringle T.H."/>
            <person name="Taylor J."/>
            <person name="Jones R.C."/>
            <person name="Nixon B."/>
            <person name="Dacheux J.L."/>
            <person name="Niwa H."/>
            <person name="Sekita Y."/>
            <person name="Huang X."/>
            <person name="Stark A."/>
            <person name="Kheradpour P."/>
            <person name="Kellis M."/>
            <person name="Flicek P."/>
            <person name="Chen Y."/>
            <person name="Webber C."/>
            <person name="Hardison R."/>
            <person name="Nelson J."/>
            <person name="Hallsworth-Pepin K."/>
            <person name="Delehaunty K."/>
            <person name="Markovic C."/>
            <person name="Minx P."/>
            <person name="Feng Y."/>
            <person name="Kremitzki C."/>
            <person name="Mitreva M."/>
            <person name="Glasscock J."/>
            <person name="Wylie T."/>
            <person name="Wohldmann P."/>
            <person name="Thiru P."/>
            <person name="Nhan M.N."/>
            <person name="Pohl C.S."/>
            <person name="Smith S.M."/>
            <person name="Hou S."/>
            <person name="Nefedov M."/>
            <person name="de Jong P.J."/>
            <person name="Renfree M.B."/>
            <person name="Mardis E.R."/>
            <person name="Wilson R.K."/>
        </authorList>
    </citation>
    <scope>NUCLEOTIDE SEQUENCE [LARGE SCALE GENOMIC DNA]</scope>
    <source>
        <strain evidence="9 10">Glennie</strain>
    </source>
</reference>
<evidence type="ECO:0000256" key="4">
    <source>
        <dbReference type="ARBA" id="ARBA00022771"/>
    </source>
</evidence>
<dbReference type="Pfam" id="PF12874">
    <property type="entry name" value="zf-met"/>
    <property type="match status" value="3"/>
</dbReference>
<sequence>MLQPPFQLRVQARGDGGNPLGAPHLGPLCRWEDFALGPSPRPTQLSPVPLSVPPPGPAGAPSPLLAPLPLATRPLQPPLDLKHFLTFHLSGASALGLFPNFHTMDPVQKAVISHTFGAPSPLKKKLFISCNICHLQFNSANQAEAHYKGHKHARKLKAVEAARKKQKAPVPTWRSERGQPTTLPAAVPPGEQAPSPAPAGVPCPAAQLPVVPAPTLGEPPGPCAPLGSPQSTFRSDDASSSASSLGSGPEANGVEAGASVAPALASGQEAEGVRAQLYCPTCKVTVNSASQLRAHTTGAKHRWMAEGQHGPPRRGRGKLLPQAKPGGTTGSTHGLARVKVKAKAKVFHCPICQVHVNSETQLQQHMSSRKHRDHLVGEPPRVTFSPYGRLQREPPASGLQSKLALQKQLTKALASRFLPGPLPAAAATPTLCGLPGPLALSSAPTAAIFPGSLLAPALFRPPMAVGRTSPGTLVFTPY</sequence>
<dbReference type="GO" id="GO:0008270">
    <property type="term" value="F:zinc ion binding"/>
    <property type="evidence" value="ECO:0007669"/>
    <property type="project" value="UniProtKB-KW"/>
</dbReference>
<evidence type="ECO:0000256" key="5">
    <source>
        <dbReference type="ARBA" id="ARBA00022833"/>
    </source>
</evidence>
<feature type="domain" description="C2H2-type" evidence="8">
    <location>
        <begin position="349"/>
        <end position="371"/>
    </location>
</feature>
<dbReference type="GeneTree" id="ENSGT00940000157202"/>
<dbReference type="GO" id="GO:0003676">
    <property type="term" value="F:nucleic acid binding"/>
    <property type="evidence" value="ECO:0007669"/>
    <property type="project" value="InterPro"/>
</dbReference>
<name>F7DVD3_ORNAN</name>
<dbReference type="PROSITE" id="PS00028">
    <property type="entry name" value="ZINC_FINGER_C2H2_1"/>
    <property type="match status" value="2"/>
</dbReference>
<keyword evidence="6" id="KW-0539">Nucleus</keyword>
<dbReference type="eggNOG" id="ENOG502QTBM">
    <property type="taxonomic scope" value="Eukaryota"/>
</dbReference>
<evidence type="ECO:0000313" key="9">
    <source>
        <dbReference type="Ensembl" id="ENSOANP00000007450.2"/>
    </source>
</evidence>
<dbReference type="Gene3D" id="3.30.160.60">
    <property type="entry name" value="Classic Zinc Finger"/>
    <property type="match status" value="3"/>
</dbReference>
<dbReference type="InterPro" id="IPR003604">
    <property type="entry name" value="Matrin/U1-like-C_Znf_C2H2"/>
</dbReference>
<reference evidence="9" key="2">
    <citation type="submission" date="2025-08" db="UniProtKB">
        <authorList>
            <consortium name="Ensembl"/>
        </authorList>
    </citation>
    <scope>IDENTIFICATION</scope>
    <source>
        <strain evidence="9">Glennie</strain>
    </source>
</reference>
<dbReference type="Bgee" id="ENSOANG00000004705">
    <property type="expression patterns" value="Expressed in cerebellum and 4 other cell types or tissues"/>
</dbReference>
<feature type="compositionally biased region" description="Low complexity" evidence="7">
    <location>
        <begin position="238"/>
        <end position="248"/>
    </location>
</feature>
<dbReference type="PANTHER" id="PTHR23067">
    <property type="entry name" value="DOUBLE-STRANDED RNA-BINDING ZINC FINGER PROTEIN"/>
    <property type="match status" value="1"/>
</dbReference>
<evidence type="ECO:0000256" key="3">
    <source>
        <dbReference type="ARBA" id="ARBA00022737"/>
    </source>
</evidence>
<dbReference type="InterPro" id="IPR013087">
    <property type="entry name" value="Znf_C2H2_type"/>
</dbReference>
<feature type="region of interest" description="Disordered" evidence="7">
    <location>
        <begin position="162"/>
        <end position="254"/>
    </location>
</feature>
<dbReference type="AlphaFoldDB" id="F7DVD3"/>
<keyword evidence="10" id="KW-1185">Reference proteome</keyword>
<dbReference type="Ensembl" id="ENSOANT00000007452.3">
    <property type="protein sequence ID" value="ENSOANP00000007450.2"/>
    <property type="gene ID" value="ENSOANG00000004705.3"/>
</dbReference>
<dbReference type="FunCoup" id="F7DVD3">
    <property type="interactions" value="617"/>
</dbReference>
<dbReference type="OMA" id="HNTGARH"/>
<dbReference type="SMART" id="SM00355">
    <property type="entry name" value="ZnF_C2H2"/>
    <property type="match status" value="3"/>
</dbReference>
<dbReference type="SUPFAM" id="SSF57667">
    <property type="entry name" value="beta-beta-alpha zinc fingers"/>
    <property type="match status" value="3"/>
</dbReference>
<dbReference type="InterPro" id="IPR051845">
    <property type="entry name" value="Znf385"/>
</dbReference>
<feature type="domain" description="C2H2-type" evidence="8">
    <location>
        <begin position="130"/>
        <end position="152"/>
    </location>
</feature>
<dbReference type="PANTHER" id="PTHR23067:SF6">
    <property type="entry name" value="ZINC FINGER PROTEIN 385C"/>
    <property type="match status" value="1"/>
</dbReference>
<dbReference type="SMART" id="SM00451">
    <property type="entry name" value="ZnF_U1"/>
    <property type="match status" value="3"/>
</dbReference>
<proteinExistence type="predicted"/>
<gene>
    <name evidence="9" type="primary">ZNF385C</name>
</gene>
<dbReference type="InParanoid" id="F7DVD3"/>
<evidence type="ECO:0000256" key="7">
    <source>
        <dbReference type="SAM" id="MobiDB-lite"/>
    </source>
</evidence>
<dbReference type="Proteomes" id="UP000002279">
    <property type="component" value="Chromosome 11"/>
</dbReference>
<reference evidence="9" key="3">
    <citation type="submission" date="2025-09" db="UniProtKB">
        <authorList>
            <consortium name="Ensembl"/>
        </authorList>
    </citation>
    <scope>IDENTIFICATION</scope>
    <source>
        <strain evidence="9">Glennie</strain>
    </source>
</reference>
<dbReference type="HOGENOM" id="CLU_027876_1_0_1"/>
<comment type="subcellular location">
    <subcellularLocation>
        <location evidence="1">Nucleus</location>
    </subcellularLocation>
</comment>